<dbReference type="Proteomes" id="UP000076407">
    <property type="component" value="Unassembled WGS sequence"/>
</dbReference>
<dbReference type="VEuPathDB" id="VectorBase:AQUA014515"/>
<sequence length="42" mass="4796">MRSRIFNVRLSFRLPNPVCNCFAVISVCHTSVLKTRLEKSAT</sequence>
<protein>
    <submittedName>
        <fullName evidence="1">Uncharacterized protein</fullName>
    </submittedName>
</protein>
<keyword evidence="2" id="KW-1185">Reference proteome</keyword>
<reference evidence="1" key="1">
    <citation type="submission" date="2020-05" db="UniProtKB">
        <authorList>
            <consortium name="EnsemblMetazoa"/>
        </authorList>
    </citation>
    <scope>IDENTIFICATION</scope>
    <source>
        <strain evidence="1">SANGQUA</strain>
    </source>
</reference>
<accession>A0A182XRP3</accession>
<evidence type="ECO:0000313" key="1">
    <source>
        <dbReference type="EnsemblMetazoa" id="AQUA014515-PA"/>
    </source>
</evidence>
<organism evidence="1 2">
    <name type="scientific">Anopheles quadriannulatus</name>
    <name type="common">Mosquito</name>
    <dbReference type="NCBI Taxonomy" id="34691"/>
    <lineage>
        <taxon>Eukaryota</taxon>
        <taxon>Metazoa</taxon>
        <taxon>Ecdysozoa</taxon>
        <taxon>Arthropoda</taxon>
        <taxon>Hexapoda</taxon>
        <taxon>Insecta</taxon>
        <taxon>Pterygota</taxon>
        <taxon>Neoptera</taxon>
        <taxon>Endopterygota</taxon>
        <taxon>Diptera</taxon>
        <taxon>Nematocera</taxon>
        <taxon>Culicoidea</taxon>
        <taxon>Culicidae</taxon>
        <taxon>Anophelinae</taxon>
        <taxon>Anopheles</taxon>
    </lineage>
</organism>
<name>A0A182XRP3_ANOQN</name>
<dbReference type="EnsemblMetazoa" id="AQUA014515-RA">
    <property type="protein sequence ID" value="AQUA014515-PA"/>
    <property type="gene ID" value="AQUA014515"/>
</dbReference>
<evidence type="ECO:0000313" key="2">
    <source>
        <dbReference type="Proteomes" id="UP000076407"/>
    </source>
</evidence>
<dbReference type="AlphaFoldDB" id="A0A182XRP3"/>
<proteinExistence type="predicted"/>